<comment type="subcellular location">
    <subcellularLocation>
        <location evidence="1">Cell envelope</location>
    </subcellularLocation>
</comment>
<dbReference type="OrthoDB" id="9799347at2"/>
<dbReference type="Gene3D" id="3.40.30.10">
    <property type="entry name" value="Glutaredoxin"/>
    <property type="match status" value="1"/>
</dbReference>
<protein>
    <submittedName>
        <fullName evidence="6">TlpA family protein disulfide reductase</fullName>
    </submittedName>
</protein>
<evidence type="ECO:0000313" key="6">
    <source>
        <dbReference type="EMBL" id="TCZ52917.1"/>
    </source>
</evidence>
<proteinExistence type="predicted"/>
<dbReference type="RefSeq" id="WP_132296959.1">
    <property type="nucleotide sequence ID" value="NZ_SKBM01000045.1"/>
</dbReference>
<dbReference type="PANTHER" id="PTHR42852:SF6">
    <property type="entry name" value="THIOL:DISULFIDE INTERCHANGE PROTEIN DSBE"/>
    <property type="match status" value="1"/>
</dbReference>
<keyword evidence="4" id="KW-0676">Redox-active center</keyword>
<dbReference type="InterPro" id="IPR050553">
    <property type="entry name" value="Thioredoxin_ResA/DsbE_sf"/>
</dbReference>
<dbReference type="GO" id="GO:0017004">
    <property type="term" value="P:cytochrome complex assembly"/>
    <property type="evidence" value="ECO:0007669"/>
    <property type="project" value="UniProtKB-KW"/>
</dbReference>
<gene>
    <name evidence="6" type="ORF">EXY23_25780</name>
</gene>
<sequence length="194" mass="20405">MALLSGLSVPRRGLLLAAGTLAAAPPARQARAAGAIGKLVEGEPKPLPDFTFLDAEGKEHRAADFPGQGLLVNLWATWCAPCVEEMPALDRTQAALAAEGITVLALSSDRGGRAAVESFYRDKGIRRLGLWLDPRGAAQRALGARGLPTTVVVDRGGRERARLEGAATWDSPEMLAAVRRLVGPAAPAREQDKA</sequence>
<dbReference type="GO" id="GO:0030313">
    <property type="term" value="C:cell envelope"/>
    <property type="evidence" value="ECO:0007669"/>
    <property type="project" value="UniProtKB-SubCell"/>
</dbReference>
<reference evidence="6 7" key="1">
    <citation type="submission" date="2019-03" db="EMBL/GenBank/DDBJ databases">
        <title>Paracraurococcus aquatilis NE82 genome sequence.</title>
        <authorList>
            <person name="Zhao Y."/>
            <person name="Du Z."/>
        </authorList>
    </citation>
    <scope>NUCLEOTIDE SEQUENCE [LARGE SCALE GENOMIC DNA]</scope>
    <source>
        <strain evidence="6 7">NE82</strain>
    </source>
</reference>
<keyword evidence="3" id="KW-1015">Disulfide bond</keyword>
<accession>A0A4R4D4C8</accession>
<dbReference type="PROSITE" id="PS00194">
    <property type="entry name" value="THIOREDOXIN_1"/>
    <property type="match status" value="1"/>
</dbReference>
<dbReference type="PROSITE" id="PS51352">
    <property type="entry name" value="THIOREDOXIN_2"/>
    <property type="match status" value="1"/>
</dbReference>
<evidence type="ECO:0000256" key="3">
    <source>
        <dbReference type="ARBA" id="ARBA00023157"/>
    </source>
</evidence>
<dbReference type="EMBL" id="SKBM01000045">
    <property type="protein sequence ID" value="TCZ52917.1"/>
    <property type="molecule type" value="Genomic_DNA"/>
</dbReference>
<dbReference type="GO" id="GO:0015036">
    <property type="term" value="F:disulfide oxidoreductase activity"/>
    <property type="evidence" value="ECO:0007669"/>
    <property type="project" value="UniProtKB-ARBA"/>
</dbReference>
<dbReference type="Pfam" id="PF08534">
    <property type="entry name" value="Redoxin"/>
    <property type="match status" value="1"/>
</dbReference>
<comment type="caution">
    <text evidence="6">The sequence shown here is derived from an EMBL/GenBank/DDBJ whole genome shotgun (WGS) entry which is preliminary data.</text>
</comment>
<evidence type="ECO:0000256" key="4">
    <source>
        <dbReference type="ARBA" id="ARBA00023284"/>
    </source>
</evidence>
<name>A0A4R4D4C8_9PROT</name>
<evidence type="ECO:0000313" key="7">
    <source>
        <dbReference type="Proteomes" id="UP000295023"/>
    </source>
</evidence>
<feature type="domain" description="Thioredoxin" evidence="5">
    <location>
        <begin position="41"/>
        <end position="183"/>
    </location>
</feature>
<evidence type="ECO:0000256" key="1">
    <source>
        <dbReference type="ARBA" id="ARBA00004196"/>
    </source>
</evidence>
<dbReference type="SUPFAM" id="SSF52833">
    <property type="entry name" value="Thioredoxin-like"/>
    <property type="match status" value="1"/>
</dbReference>
<dbReference type="InterPro" id="IPR013766">
    <property type="entry name" value="Thioredoxin_domain"/>
</dbReference>
<keyword evidence="2" id="KW-0201">Cytochrome c-type biogenesis</keyword>
<dbReference type="CDD" id="cd02966">
    <property type="entry name" value="TlpA_like_family"/>
    <property type="match status" value="1"/>
</dbReference>
<evidence type="ECO:0000259" key="5">
    <source>
        <dbReference type="PROSITE" id="PS51352"/>
    </source>
</evidence>
<evidence type="ECO:0000256" key="2">
    <source>
        <dbReference type="ARBA" id="ARBA00022748"/>
    </source>
</evidence>
<dbReference type="AlphaFoldDB" id="A0A4R4D4C8"/>
<organism evidence="6 7">
    <name type="scientific">Roseicella aquatilis</name>
    <dbReference type="NCBI Taxonomy" id="2527868"/>
    <lineage>
        <taxon>Bacteria</taxon>
        <taxon>Pseudomonadati</taxon>
        <taxon>Pseudomonadota</taxon>
        <taxon>Alphaproteobacteria</taxon>
        <taxon>Acetobacterales</taxon>
        <taxon>Roseomonadaceae</taxon>
        <taxon>Roseicella</taxon>
    </lineage>
</organism>
<dbReference type="InterPro" id="IPR013740">
    <property type="entry name" value="Redoxin"/>
</dbReference>
<keyword evidence="7" id="KW-1185">Reference proteome</keyword>
<dbReference type="InterPro" id="IPR036249">
    <property type="entry name" value="Thioredoxin-like_sf"/>
</dbReference>
<dbReference type="PANTHER" id="PTHR42852">
    <property type="entry name" value="THIOL:DISULFIDE INTERCHANGE PROTEIN DSBE"/>
    <property type="match status" value="1"/>
</dbReference>
<dbReference type="InterPro" id="IPR017937">
    <property type="entry name" value="Thioredoxin_CS"/>
</dbReference>
<dbReference type="Proteomes" id="UP000295023">
    <property type="component" value="Unassembled WGS sequence"/>
</dbReference>